<feature type="transmembrane region" description="Helical" evidence="1">
    <location>
        <begin position="20"/>
        <end position="39"/>
    </location>
</feature>
<name>A0A4U6QL56_9ACTN</name>
<dbReference type="OrthoDB" id="5119996at2"/>
<dbReference type="EMBL" id="SZZH01000001">
    <property type="protein sequence ID" value="TKV61234.1"/>
    <property type="molecule type" value="Genomic_DNA"/>
</dbReference>
<proteinExistence type="predicted"/>
<evidence type="ECO:0000313" key="2">
    <source>
        <dbReference type="EMBL" id="TKV61234.1"/>
    </source>
</evidence>
<evidence type="ECO:0000256" key="1">
    <source>
        <dbReference type="SAM" id="Phobius"/>
    </source>
</evidence>
<dbReference type="RefSeq" id="WP_137448538.1">
    <property type="nucleotide sequence ID" value="NZ_SZZH01000001.1"/>
</dbReference>
<organism evidence="2 3">
    <name type="scientific">Nakamurella flava</name>
    <dbReference type="NCBI Taxonomy" id="2576308"/>
    <lineage>
        <taxon>Bacteria</taxon>
        <taxon>Bacillati</taxon>
        <taxon>Actinomycetota</taxon>
        <taxon>Actinomycetes</taxon>
        <taxon>Nakamurellales</taxon>
        <taxon>Nakamurellaceae</taxon>
        <taxon>Nakamurella</taxon>
    </lineage>
</organism>
<comment type="caution">
    <text evidence="2">The sequence shown here is derived from an EMBL/GenBank/DDBJ whole genome shotgun (WGS) entry which is preliminary data.</text>
</comment>
<keyword evidence="1" id="KW-1133">Transmembrane helix</keyword>
<dbReference type="AlphaFoldDB" id="A0A4U6QL56"/>
<accession>A0A4U6QL56</accession>
<keyword evidence="3" id="KW-1185">Reference proteome</keyword>
<reference evidence="2 3" key="1">
    <citation type="submission" date="2019-05" db="EMBL/GenBank/DDBJ databases">
        <title>Nakamurella sp. N5BH11, whole genome shotgun sequence.</title>
        <authorList>
            <person name="Tuo L."/>
        </authorList>
    </citation>
    <scope>NUCLEOTIDE SEQUENCE [LARGE SCALE GENOMIC DNA]</scope>
    <source>
        <strain evidence="2 3">N5BH11</strain>
    </source>
</reference>
<dbReference type="Proteomes" id="UP000306985">
    <property type="component" value="Unassembled WGS sequence"/>
</dbReference>
<keyword evidence="1" id="KW-0472">Membrane</keyword>
<sequence length="138" mass="14957">MTSKLDTRTSAGDRARARAYARDFLPGMAGYTIVLPLVIRFGGLDGTAPSRWIWALLPLIPLAWVAFAVFRHLRRIDEYQQRQMLQGLSIGFVVAMLAALTVGLLSLAGLDLPSAGWMIFGAGMAAWLLGTLPAGRRG</sequence>
<feature type="transmembrane region" description="Helical" evidence="1">
    <location>
        <begin position="85"/>
        <end position="109"/>
    </location>
</feature>
<evidence type="ECO:0000313" key="3">
    <source>
        <dbReference type="Proteomes" id="UP000306985"/>
    </source>
</evidence>
<feature type="transmembrane region" description="Helical" evidence="1">
    <location>
        <begin position="51"/>
        <end position="73"/>
    </location>
</feature>
<keyword evidence="1" id="KW-0812">Transmembrane</keyword>
<protein>
    <submittedName>
        <fullName evidence="2">Uncharacterized protein</fullName>
    </submittedName>
</protein>
<gene>
    <name evidence="2" type="ORF">FDO65_06320</name>
</gene>
<feature type="transmembrane region" description="Helical" evidence="1">
    <location>
        <begin position="115"/>
        <end position="135"/>
    </location>
</feature>